<proteinExistence type="predicted"/>
<accession>A0A9P4MTH9</accession>
<dbReference type="EMBL" id="ML993932">
    <property type="protein sequence ID" value="KAF2202551.1"/>
    <property type="molecule type" value="Genomic_DNA"/>
</dbReference>
<keyword evidence="2" id="KW-1185">Reference proteome</keyword>
<evidence type="ECO:0000313" key="2">
    <source>
        <dbReference type="Proteomes" id="UP000799536"/>
    </source>
</evidence>
<dbReference type="AlphaFoldDB" id="A0A9P4MTH9"/>
<protein>
    <submittedName>
        <fullName evidence="1">Uncharacterized protein</fullName>
    </submittedName>
</protein>
<dbReference type="Proteomes" id="UP000799536">
    <property type="component" value="Unassembled WGS sequence"/>
</dbReference>
<reference evidence="1" key="1">
    <citation type="journal article" date="2020" name="Stud. Mycol.">
        <title>101 Dothideomycetes genomes: a test case for predicting lifestyles and emergence of pathogens.</title>
        <authorList>
            <person name="Haridas S."/>
            <person name="Albert R."/>
            <person name="Binder M."/>
            <person name="Bloem J."/>
            <person name="Labutti K."/>
            <person name="Salamov A."/>
            <person name="Andreopoulos B."/>
            <person name="Baker S."/>
            <person name="Barry K."/>
            <person name="Bills G."/>
            <person name="Bluhm B."/>
            <person name="Cannon C."/>
            <person name="Castanera R."/>
            <person name="Culley D."/>
            <person name="Daum C."/>
            <person name="Ezra D."/>
            <person name="Gonzalez J."/>
            <person name="Henrissat B."/>
            <person name="Kuo A."/>
            <person name="Liang C."/>
            <person name="Lipzen A."/>
            <person name="Lutzoni F."/>
            <person name="Magnuson J."/>
            <person name="Mondo S."/>
            <person name="Nolan M."/>
            <person name="Ohm R."/>
            <person name="Pangilinan J."/>
            <person name="Park H.-J."/>
            <person name="Ramirez L."/>
            <person name="Alfaro M."/>
            <person name="Sun H."/>
            <person name="Tritt A."/>
            <person name="Yoshinaga Y."/>
            <person name="Zwiers L.-H."/>
            <person name="Turgeon B."/>
            <person name="Goodwin S."/>
            <person name="Spatafora J."/>
            <person name="Crous P."/>
            <person name="Grigoriev I."/>
        </authorList>
    </citation>
    <scope>NUCLEOTIDE SEQUENCE</scope>
    <source>
        <strain evidence="1">ATCC 74209</strain>
    </source>
</reference>
<organism evidence="1 2">
    <name type="scientific">Delitschia confertaspora ATCC 74209</name>
    <dbReference type="NCBI Taxonomy" id="1513339"/>
    <lineage>
        <taxon>Eukaryota</taxon>
        <taxon>Fungi</taxon>
        <taxon>Dikarya</taxon>
        <taxon>Ascomycota</taxon>
        <taxon>Pezizomycotina</taxon>
        <taxon>Dothideomycetes</taxon>
        <taxon>Pleosporomycetidae</taxon>
        <taxon>Pleosporales</taxon>
        <taxon>Delitschiaceae</taxon>
        <taxon>Delitschia</taxon>
    </lineage>
</organism>
<gene>
    <name evidence="1" type="ORF">GQ43DRAFT_439601</name>
</gene>
<comment type="caution">
    <text evidence="1">The sequence shown here is derived from an EMBL/GenBank/DDBJ whole genome shotgun (WGS) entry which is preliminary data.</text>
</comment>
<name>A0A9P4MTH9_9PLEO</name>
<sequence>MHFKPDKQTLVGSEIVRLSSKYLLPIHANWIYDSFFNAETWDTTLDKLGELRLSKQSSKHFFRPHLPSVACEMTKVGRHTEYRAVYDKVHTIPILDGPNSFDLEYLLQSERDAFWREVGNRLQRLGQESTRSRKRREIGKRLYGSSQESTRFRERLELEKDYLW</sequence>
<evidence type="ECO:0000313" key="1">
    <source>
        <dbReference type="EMBL" id="KAF2202551.1"/>
    </source>
</evidence>